<accession>A0A6G0XSP4</accession>
<dbReference type="PANTHER" id="PTHR34117">
    <property type="entry name" value="STYLE CELL-CYCLE INHIBITOR 1"/>
    <property type="match status" value="1"/>
</dbReference>
<dbReference type="Proteomes" id="UP000481153">
    <property type="component" value="Unassembled WGS sequence"/>
</dbReference>
<dbReference type="OrthoDB" id="2139939at2759"/>
<dbReference type="PANTHER" id="PTHR34117:SF1">
    <property type="entry name" value="STYLE CELL-CYCLE INHIBITOR 1"/>
    <property type="match status" value="1"/>
</dbReference>
<feature type="compositionally biased region" description="Basic and acidic residues" evidence="1">
    <location>
        <begin position="252"/>
        <end position="262"/>
    </location>
</feature>
<feature type="region of interest" description="Disordered" evidence="1">
    <location>
        <begin position="1"/>
        <end position="41"/>
    </location>
</feature>
<comment type="caution">
    <text evidence="2">The sequence shown here is derived from an EMBL/GenBank/DDBJ whole genome shotgun (WGS) entry which is preliminary data.</text>
</comment>
<dbReference type="AlphaFoldDB" id="A0A6G0XSP4"/>
<dbReference type="VEuPathDB" id="FungiDB:AeMF1_000707"/>
<sequence length="298" mass="34794">MSKRKSRDSSEERHDKKKKSHKKHKKHKSKHHHGDAPEISQDDYFEKAQEFRVWLKLEKNIYFDDLSSTDAQSYFAKFVHKWNGQRLDSMYYTTIPQSILESIHRTKHKWGFKLNENERLELATTKDSVDVSTNKVKHASNPVDDRKKEPARTSSKHKSSKEEDADRDSDEERKRARRDRKNYNKHKEMVMEELVPKASGRDATIEKKRQVAAAVHGAARERDDAKDGLNLSDDFLMGGSDDFQARLQRRKQAQDRKHEEMQQRVAAAQDAEAARMQKFLADMGIQPGQDRITIAPRK</sequence>
<name>A0A6G0XSP4_9STRA</name>
<keyword evidence="3" id="KW-1185">Reference proteome</keyword>
<dbReference type="InterPro" id="IPR044688">
    <property type="entry name" value="SCI-1-like"/>
</dbReference>
<dbReference type="EMBL" id="VJMJ01000017">
    <property type="protein sequence ID" value="KAF0743382.1"/>
    <property type="molecule type" value="Genomic_DNA"/>
</dbReference>
<proteinExistence type="predicted"/>
<feature type="region of interest" description="Disordered" evidence="1">
    <location>
        <begin position="250"/>
        <end position="270"/>
    </location>
</feature>
<reference evidence="2 3" key="1">
    <citation type="submission" date="2019-07" db="EMBL/GenBank/DDBJ databases">
        <title>Genomics analysis of Aphanomyces spp. identifies a new class of oomycete effector associated with host adaptation.</title>
        <authorList>
            <person name="Gaulin E."/>
        </authorList>
    </citation>
    <scope>NUCLEOTIDE SEQUENCE [LARGE SCALE GENOMIC DNA]</scope>
    <source>
        <strain evidence="2 3">ATCC 201684</strain>
    </source>
</reference>
<feature type="region of interest" description="Disordered" evidence="1">
    <location>
        <begin position="129"/>
        <end position="189"/>
    </location>
</feature>
<feature type="compositionally biased region" description="Basic residues" evidence="1">
    <location>
        <begin position="15"/>
        <end position="33"/>
    </location>
</feature>
<evidence type="ECO:0000256" key="1">
    <source>
        <dbReference type="SAM" id="MobiDB-lite"/>
    </source>
</evidence>
<evidence type="ECO:0000313" key="3">
    <source>
        <dbReference type="Proteomes" id="UP000481153"/>
    </source>
</evidence>
<protein>
    <submittedName>
        <fullName evidence="2">Uncharacterized protein</fullName>
    </submittedName>
</protein>
<evidence type="ECO:0000313" key="2">
    <source>
        <dbReference type="EMBL" id="KAF0743382.1"/>
    </source>
</evidence>
<organism evidence="2 3">
    <name type="scientific">Aphanomyces euteiches</name>
    <dbReference type="NCBI Taxonomy" id="100861"/>
    <lineage>
        <taxon>Eukaryota</taxon>
        <taxon>Sar</taxon>
        <taxon>Stramenopiles</taxon>
        <taxon>Oomycota</taxon>
        <taxon>Saprolegniomycetes</taxon>
        <taxon>Saprolegniales</taxon>
        <taxon>Verrucalvaceae</taxon>
        <taxon>Aphanomyces</taxon>
    </lineage>
</organism>
<gene>
    <name evidence="2" type="ORF">Ae201684_001856</name>
</gene>
<feature type="compositionally biased region" description="Basic and acidic residues" evidence="1">
    <location>
        <begin position="160"/>
        <end position="174"/>
    </location>
</feature>